<dbReference type="AlphaFoldDB" id="A0A6J6MRK0"/>
<gene>
    <name evidence="1" type="ORF">UFOPK2310_00928</name>
</gene>
<accession>A0A6J6MRK0</accession>
<evidence type="ECO:0000313" key="1">
    <source>
        <dbReference type="EMBL" id="CAB4676406.1"/>
    </source>
</evidence>
<protein>
    <submittedName>
        <fullName evidence="1">Unannotated protein</fullName>
    </submittedName>
</protein>
<name>A0A6J6MRK0_9ZZZZ</name>
<sequence length="64" mass="7035">MSIAIGFQHRAADFHLALVEFFEVNGPDLTGECLGIAKDFYDVAISSDGPKAMIRRILYIPVHG</sequence>
<organism evidence="1">
    <name type="scientific">freshwater metagenome</name>
    <dbReference type="NCBI Taxonomy" id="449393"/>
    <lineage>
        <taxon>unclassified sequences</taxon>
        <taxon>metagenomes</taxon>
        <taxon>ecological metagenomes</taxon>
    </lineage>
</organism>
<proteinExistence type="predicted"/>
<reference evidence="1" key="1">
    <citation type="submission" date="2020-05" db="EMBL/GenBank/DDBJ databases">
        <authorList>
            <person name="Chiriac C."/>
            <person name="Salcher M."/>
            <person name="Ghai R."/>
            <person name="Kavagutti S V."/>
        </authorList>
    </citation>
    <scope>NUCLEOTIDE SEQUENCE</scope>
</reference>
<dbReference type="EMBL" id="CAEZWW010000106">
    <property type="protein sequence ID" value="CAB4676406.1"/>
    <property type="molecule type" value="Genomic_DNA"/>
</dbReference>